<dbReference type="Pfam" id="PF10326">
    <property type="entry name" value="7TM_GPCR_Str"/>
    <property type="match status" value="1"/>
</dbReference>
<evidence type="ECO:0000313" key="2">
    <source>
        <dbReference type="EMBL" id="GMS91739.1"/>
    </source>
</evidence>
<keyword evidence="1" id="KW-1133">Transmembrane helix</keyword>
<dbReference type="EMBL" id="BTSX01000004">
    <property type="protein sequence ID" value="GMS91739.1"/>
    <property type="molecule type" value="Genomic_DNA"/>
</dbReference>
<dbReference type="PANTHER" id="PTHR46178:SF9">
    <property type="entry name" value="SEVEN TM RECEPTOR"/>
    <property type="match status" value="1"/>
</dbReference>
<dbReference type="InterPro" id="IPR019428">
    <property type="entry name" value="7TM_GPCR_serpentine_rcpt_Str"/>
</dbReference>
<keyword evidence="1" id="KW-0812">Transmembrane</keyword>
<evidence type="ECO:0000256" key="1">
    <source>
        <dbReference type="SAM" id="Phobius"/>
    </source>
</evidence>
<feature type="non-terminal residue" evidence="2">
    <location>
        <position position="1"/>
    </location>
</feature>
<proteinExistence type="predicted"/>
<dbReference type="PANTHER" id="PTHR46178">
    <property type="entry name" value="SEVEN TM RECEPTOR"/>
    <property type="match status" value="1"/>
</dbReference>
<organism evidence="2 3">
    <name type="scientific">Pristionchus entomophagus</name>
    <dbReference type="NCBI Taxonomy" id="358040"/>
    <lineage>
        <taxon>Eukaryota</taxon>
        <taxon>Metazoa</taxon>
        <taxon>Ecdysozoa</taxon>
        <taxon>Nematoda</taxon>
        <taxon>Chromadorea</taxon>
        <taxon>Rhabditida</taxon>
        <taxon>Rhabditina</taxon>
        <taxon>Diplogasteromorpha</taxon>
        <taxon>Diplogasteroidea</taxon>
        <taxon>Neodiplogasteridae</taxon>
        <taxon>Pristionchus</taxon>
    </lineage>
</organism>
<feature type="transmembrane region" description="Helical" evidence="1">
    <location>
        <begin position="80"/>
        <end position="101"/>
    </location>
</feature>
<dbReference type="Proteomes" id="UP001432027">
    <property type="component" value="Unassembled WGS sequence"/>
</dbReference>
<keyword evidence="3" id="KW-1185">Reference proteome</keyword>
<keyword evidence="1" id="KW-0472">Membrane</keyword>
<evidence type="ECO:0008006" key="4">
    <source>
        <dbReference type="Google" id="ProtNLM"/>
    </source>
</evidence>
<feature type="transmembrane region" description="Helical" evidence="1">
    <location>
        <begin position="113"/>
        <end position="134"/>
    </location>
</feature>
<gene>
    <name evidence="2" type="ORF">PENTCL1PPCAC_13914</name>
</gene>
<evidence type="ECO:0000313" key="3">
    <source>
        <dbReference type="Proteomes" id="UP001432027"/>
    </source>
</evidence>
<feature type="transmembrane region" description="Helical" evidence="1">
    <location>
        <begin position="26"/>
        <end position="45"/>
    </location>
</feature>
<feature type="non-terminal residue" evidence="2">
    <location>
        <position position="180"/>
    </location>
</feature>
<feature type="transmembrane region" description="Helical" evidence="1">
    <location>
        <begin position="51"/>
        <end position="68"/>
    </location>
</feature>
<protein>
    <recommendedName>
        <fullName evidence="4">G protein-coupled receptor</fullName>
    </recommendedName>
</protein>
<accession>A0AAV5TD91</accession>
<reference evidence="2" key="1">
    <citation type="submission" date="2023-10" db="EMBL/GenBank/DDBJ databases">
        <title>Genome assembly of Pristionchus species.</title>
        <authorList>
            <person name="Yoshida K."/>
            <person name="Sommer R.J."/>
        </authorList>
    </citation>
    <scope>NUCLEOTIDE SEQUENCE</scope>
    <source>
        <strain evidence="2">RS0144</strain>
    </source>
</reference>
<sequence>ITLALSFLFNGILVIIVHKRRERVGFYRYFTFTFVLVDILYSTSFTTAQPFWYTSPGVLAFFSVAPWNEYFTLVQVSYQIWFVFFIAVLLCITSSFIYRYGLLCRDPDKSLRSAIGTIISTVLMQIQLIIMVCIDENKKSEKNDSQAYCGWQIHKTVKMRAMSDKLKDIHSRALFMLIAQ</sequence>
<dbReference type="AlphaFoldDB" id="A0AAV5TD91"/>
<name>A0AAV5TD91_9BILA</name>
<comment type="caution">
    <text evidence="2">The sequence shown here is derived from an EMBL/GenBank/DDBJ whole genome shotgun (WGS) entry which is preliminary data.</text>
</comment>